<keyword evidence="2" id="KW-0472">Membrane</keyword>
<organism evidence="4 5">
    <name type="scientific">Rhizorhabdus dicambivorans</name>
    <dbReference type="NCBI Taxonomy" id="1850238"/>
    <lineage>
        <taxon>Bacteria</taxon>
        <taxon>Pseudomonadati</taxon>
        <taxon>Pseudomonadota</taxon>
        <taxon>Alphaproteobacteria</taxon>
        <taxon>Sphingomonadales</taxon>
        <taxon>Sphingomonadaceae</taxon>
        <taxon>Rhizorhabdus</taxon>
    </lineage>
</organism>
<proteinExistence type="predicted"/>
<keyword evidence="5" id="KW-1185">Reference proteome</keyword>
<evidence type="ECO:0000259" key="3">
    <source>
        <dbReference type="Pfam" id="PF13464"/>
    </source>
</evidence>
<accession>A0A2A4G0A5</accession>
<dbReference type="PANTHER" id="PTHR34475:SF1">
    <property type="entry name" value="CYTOSKELETON PROTEIN RODZ"/>
    <property type="match status" value="1"/>
</dbReference>
<name>A0A2A4G0A5_9SPHN</name>
<dbReference type="Proteomes" id="UP000218934">
    <property type="component" value="Unassembled WGS sequence"/>
</dbReference>
<keyword evidence="2" id="KW-0812">Transmembrane</keyword>
<evidence type="ECO:0000256" key="2">
    <source>
        <dbReference type="SAM" id="Phobius"/>
    </source>
</evidence>
<protein>
    <submittedName>
        <fullName evidence="4">DUF4115 domain-containing protein</fullName>
    </submittedName>
</protein>
<evidence type="ECO:0000313" key="4">
    <source>
        <dbReference type="EMBL" id="PCE43127.1"/>
    </source>
</evidence>
<dbReference type="InterPro" id="IPR025194">
    <property type="entry name" value="RodZ-like_C"/>
</dbReference>
<dbReference type="RefSeq" id="WP_066962374.1">
    <property type="nucleotide sequence ID" value="NZ_CP023449.1"/>
</dbReference>
<feature type="domain" description="Cytoskeleton protein RodZ-like C-terminal" evidence="3">
    <location>
        <begin position="177"/>
        <end position="243"/>
    </location>
</feature>
<dbReference type="Pfam" id="PF13413">
    <property type="entry name" value="HTH_25"/>
    <property type="match status" value="1"/>
</dbReference>
<dbReference type="EMBL" id="NWUF01000005">
    <property type="protein sequence ID" value="PCE43127.1"/>
    <property type="molecule type" value="Genomic_DNA"/>
</dbReference>
<dbReference type="InterPro" id="IPR010982">
    <property type="entry name" value="Lambda_DNA-bd_dom_sf"/>
</dbReference>
<dbReference type="GO" id="GO:0003677">
    <property type="term" value="F:DNA binding"/>
    <property type="evidence" value="ECO:0007669"/>
    <property type="project" value="InterPro"/>
</dbReference>
<gene>
    <name evidence="4" type="ORF">COO09_07465</name>
</gene>
<dbReference type="Gene3D" id="1.10.260.40">
    <property type="entry name" value="lambda repressor-like DNA-binding domains"/>
    <property type="match status" value="1"/>
</dbReference>
<reference evidence="4 5" key="1">
    <citation type="submission" date="2017-09" db="EMBL/GenBank/DDBJ databases">
        <title>The Catabolism of 3,6-Dichlorosalicylic acid is Initiated by the Cytochrome P450 Monooxygenase DsmABC in Rhizorhabdus dicambivorans Ndbn-20.</title>
        <authorList>
            <person name="Na L."/>
        </authorList>
    </citation>
    <scope>NUCLEOTIDE SEQUENCE [LARGE SCALE GENOMIC DNA]</scope>
    <source>
        <strain evidence="4 5">Ndbn-20m</strain>
    </source>
</reference>
<dbReference type="Pfam" id="PF13464">
    <property type="entry name" value="RodZ_C"/>
    <property type="match status" value="1"/>
</dbReference>
<sequence>MSEGADDDRGLFPRSVGEQLAAERARQQLELSDVAARTRIPLRHLEAIESGDRASLPALPYSAGFVKSYAMMLGLDGQALSRAFRDEVGDAQRAHFEPEAYEPVDPTRVPSRLLAMIALGVALLLGMAYLLLRFEGDSSDLAKLAADTVQDNRPIPARRVAPPVPTGPVAPTGPISVAAIEDVWIKVSERDGSNTYFMDVLVAGQSFTVPDGAVDPVLRTGRPQSLKVMIGTTELPPVGRPDQLVRYYSLKRGTLVAIVMEAAAAATDPANAADGNVADAPEVLPGLSADPAPDSDRRPQP</sequence>
<dbReference type="KEGG" id="rdi:CMV14_17680"/>
<keyword evidence="2" id="KW-1133">Transmembrane helix</keyword>
<dbReference type="PANTHER" id="PTHR34475">
    <property type="match status" value="1"/>
</dbReference>
<feature type="transmembrane region" description="Helical" evidence="2">
    <location>
        <begin position="113"/>
        <end position="132"/>
    </location>
</feature>
<evidence type="ECO:0000256" key="1">
    <source>
        <dbReference type="SAM" id="MobiDB-lite"/>
    </source>
</evidence>
<dbReference type="OrthoDB" id="9790252at2"/>
<evidence type="ECO:0000313" key="5">
    <source>
        <dbReference type="Proteomes" id="UP000218934"/>
    </source>
</evidence>
<comment type="caution">
    <text evidence="4">The sequence shown here is derived from an EMBL/GenBank/DDBJ whole genome shotgun (WGS) entry which is preliminary data.</text>
</comment>
<dbReference type="AlphaFoldDB" id="A0A2A4G0A5"/>
<dbReference type="InterPro" id="IPR050400">
    <property type="entry name" value="Bact_Cytoskel_RodZ"/>
</dbReference>
<feature type="region of interest" description="Disordered" evidence="1">
    <location>
        <begin position="269"/>
        <end position="301"/>
    </location>
</feature>